<proteinExistence type="predicted"/>
<dbReference type="RefSeq" id="WP_065133211.1">
    <property type="nucleotide sequence ID" value="NZ_MAEM01000159.1"/>
</dbReference>
<dbReference type="EMBL" id="MAEM01000159">
    <property type="protein sequence ID" value="OBS02626.1"/>
    <property type="molecule type" value="Genomic_DNA"/>
</dbReference>
<dbReference type="Pfam" id="PF00296">
    <property type="entry name" value="Bac_luciferase"/>
    <property type="match status" value="1"/>
</dbReference>
<dbReference type="Gene3D" id="3.20.20.30">
    <property type="entry name" value="Luciferase-like domain"/>
    <property type="match status" value="1"/>
</dbReference>
<evidence type="ECO:0000313" key="3">
    <source>
        <dbReference type="Proteomes" id="UP000093757"/>
    </source>
</evidence>
<comment type="caution">
    <text evidence="2">The sequence shown here is derived from an EMBL/GenBank/DDBJ whole genome shotgun (WGS) entry which is preliminary data.</text>
</comment>
<evidence type="ECO:0000313" key="2">
    <source>
        <dbReference type="EMBL" id="OBS02626.1"/>
    </source>
</evidence>
<reference evidence="2 3" key="1">
    <citation type="submission" date="2016-06" db="EMBL/GenBank/DDBJ databases">
        <authorList>
            <person name="Kjaerup R.B."/>
            <person name="Dalgaard T.S."/>
            <person name="Juul-Madsen H.R."/>
        </authorList>
    </citation>
    <scope>NUCLEOTIDE SEQUENCE [LARGE SCALE GENOMIC DNA]</scope>
    <source>
        <strain evidence="2 3">1245752.6</strain>
    </source>
</reference>
<protein>
    <recommendedName>
        <fullName evidence="1">Luciferase-like domain-containing protein</fullName>
    </recommendedName>
</protein>
<dbReference type="InterPro" id="IPR036661">
    <property type="entry name" value="Luciferase-like_sf"/>
</dbReference>
<feature type="domain" description="Luciferase-like" evidence="1">
    <location>
        <begin position="1"/>
        <end position="77"/>
    </location>
</feature>
<dbReference type="InterPro" id="IPR011251">
    <property type="entry name" value="Luciferase-like_dom"/>
</dbReference>
<gene>
    <name evidence="2" type="ORF">A9W98_13815</name>
</gene>
<organism evidence="2 3">
    <name type="scientific">Mycobacterium gordonae</name>
    <dbReference type="NCBI Taxonomy" id="1778"/>
    <lineage>
        <taxon>Bacteria</taxon>
        <taxon>Bacillati</taxon>
        <taxon>Actinomycetota</taxon>
        <taxon>Actinomycetes</taxon>
        <taxon>Mycobacteriales</taxon>
        <taxon>Mycobacteriaceae</taxon>
        <taxon>Mycobacterium</taxon>
    </lineage>
</organism>
<dbReference type="Proteomes" id="UP000093757">
    <property type="component" value="Unassembled WGS sequence"/>
</dbReference>
<dbReference type="AlphaFoldDB" id="A0A1A6BK00"/>
<evidence type="ECO:0000259" key="1">
    <source>
        <dbReference type="Pfam" id="PF00296"/>
    </source>
</evidence>
<dbReference type="SUPFAM" id="SSF51679">
    <property type="entry name" value="Bacterial luciferase-like"/>
    <property type="match status" value="1"/>
</dbReference>
<accession>A0A1A6BK00</accession>
<sequence length="135" mass="14421">MATATSTIELGSGIAHGSGRTLLVLAAGARDLDTLSWSRPLLGLDTATKRMQQDWHGLDGRYPAARIEELVGLLRTIYLRGVSRRMPHAAGTVADGLVGHLLSVRDYVEQVVRPMPAEGGRGTGRRLEVPLGGLI</sequence>
<dbReference type="GO" id="GO:0016705">
    <property type="term" value="F:oxidoreductase activity, acting on paired donors, with incorporation or reduction of molecular oxygen"/>
    <property type="evidence" value="ECO:0007669"/>
    <property type="project" value="InterPro"/>
</dbReference>
<name>A0A1A6BK00_MYCGO</name>